<evidence type="ECO:0000256" key="5">
    <source>
        <dbReference type="SAM" id="MobiDB-lite"/>
    </source>
</evidence>
<dbReference type="GO" id="GO:0031011">
    <property type="term" value="C:Ino80 complex"/>
    <property type="evidence" value="ECO:0007669"/>
    <property type="project" value="InterPro"/>
</dbReference>
<accession>A0A316UA21</accession>
<keyword evidence="4" id="KW-0539">Nucleus</keyword>
<dbReference type="PANTHER" id="PTHR31200">
    <property type="entry name" value="INO80 COMPLEX SUBUNIT C"/>
    <property type="match status" value="1"/>
</dbReference>
<dbReference type="STRING" id="1684307.A0A316UA21"/>
<protein>
    <recommendedName>
        <fullName evidence="6">Vps72/YL1 C-terminal domain-containing protein</fullName>
    </recommendedName>
</protein>
<feature type="domain" description="Vps72/YL1 C-terminal" evidence="6">
    <location>
        <begin position="186"/>
        <end position="215"/>
    </location>
</feature>
<sequence length="237" mass="25439">MAFLTMYNQHDAPKPFKRVPAYSTSASGRKRNYKQIIALEQEAAFELGGAAGGAAGSKRRKGGKLGAGGKKEAGVMSADGRLLQGAAAKQARRREDRLKKEAEQAAREEAGEDISGTATPTGELTAGGSGDGDESMAEGDADASTITPTEEELEQQRLEEEERKRKRSLPTYLSVEAPPSLRPAKKYCDVTGLIAPYTDPKTSLRYHSAEIYEVIKTFGPGIDQAYLSLRGRGSTLL</sequence>
<dbReference type="InterPro" id="IPR029525">
    <property type="entry name" value="INO80C/Ies6"/>
</dbReference>
<dbReference type="EMBL" id="KZ819324">
    <property type="protein sequence ID" value="PWN21688.1"/>
    <property type="molecule type" value="Genomic_DNA"/>
</dbReference>
<keyword evidence="3" id="KW-0804">Transcription</keyword>
<dbReference type="AlphaFoldDB" id="A0A316UA21"/>
<dbReference type="PANTHER" id="PTHR31200:SF1">
    <property type="entry name" value="INO80 COMPLEX SUBUNIT C"/>
    <property type="match status" value="1"/>
</dbReference>
<organism evidence="7 8">
    <name type="scientific">Pseudomicrostroma glucosiphilum</name>
    <dbReference type="NCBI Taxonomy" id="1684307"/>
    <lineage>
        <taxon>Eukaryota</taxon>
        <taxon>Fungi</taxon>
        <taxon>Dikarya</taxon>
        <taxon>Basidiomycota</taxon>
        <taxon>Ustilaginomycotina</taxon>
        <taxon>Exobasidiomycetes</taxon>
        <taxon>Microstromatales</taxon>
        <taxon>Microstromatales incertae sedis</taxon>
        <taxon>Pseudomicrostroma</taxon>
    </lineage>
</organism>
<feature type="region of interest" description="Disordered" evidence="5">
    <location>
        <begin position="1"/>
        <end position="28"/>
    </location>
</feature>
<evidence type="ECO:0000256" key="1">
    <source>
        <dbReference type="ARBA" id="ARBA00004123"/>
    </source>
</evidence>
<dbReference type="SMART" id="SM00993">
    <property type="entry name" value="YL1_C"/>
    <property type="match status" value="1"/>
</dbReference>
<feature type="compositionally biased region" description="Acidic residues" evidence="5">
    <location>
        <begin position="131"/>
        <end position="141"/>
    </location>
</feature>
<dbReference type="RefSeq" id="XP_025348848.1">
    <property type="nucleotide sequence ID" value="XM_025492044.1"/>
</dbReference>
<evidence type="ECO:0000313" key="8">
    <source>
        <dbReference type="Proteomes" id="UP000245942"/>
    </source>
</evidence>
<dbReference type="Proteomes" id="UP000245942">
    <property type="component" value="Unassembled WGS sequence"/>
</dbReference>
<dbReference type="GO" id="GO:0006338">
    <property type="term" value="P:chromatin remodeling"/>
    <property type="evidence" value="ECO:0007669"/>
    <property type="project" value="InterPro"/>
</dbReference>
<evidence type="ECO:0000259" key="6">
    <source>
        <dbReference type="SMART" id="SM00993"/>
    </source>
</evidence>
<name>A0A316UA21_9BASI</name>
<keyword evidence="2" id="KW-0805">Transcription regulation</keyword>
<feature type="compositionally biased region" description="Basic and acidic residues" evidence="5">
    <location>
        <begin position="93"/>
        <end position="109"/>
    </location>
</feature>
<comment type="subcellular location">
    <subcellularLocation>
        <location evidence="1">Nucleus</location>
    </subcellularLocation>
</comment>
<gene>
    <name evidence="7" type="ORF">BCV69DRAFT_281624</name>
</gene>
<dbReference type="GeneID" id="37013778"/>
<evidence type="ECO:0000256" key="2">
    <source>
        <dbReference type="ARBA" id="ARBA00023015"/>
    </source>
</evidence>
<dbReference type="OrthoDB" id="49520at2759"/>
<evidence type="ECO:0000256" key="3">
    <source>
        <dbReference type="ARBA" id="ARBA00023163"/>
    </source>
</evidence>
<feature type="compositionally biased region" description="Basic and acidic residues" evidence="5">
    <location>
        <begin position="154"/>
        <end position="163"/>
    </location>
</feature>
<evidence type="ECO:0000256" key="4">
    <source>
        <dbReference type="ARBA" id="ARBA00023242"/>
    </source>
</evidence>
<reference evidence="7 8" key="1">
    <citation type="journal article" date="2018" name="Mol. Biol. Evol.">
        <title>Broad Genomic Sampling Reveals a Smut Pathogenic Ancestry of the Fungal Clade Ustilaginomycotina.</title>
        <authorList>
            <person name="Kijpornyongpan T."/>
            <person name="Mondo S.J."/>
            <person name="Barry K."/>
            <person name="Sandor L."/>
            <person name="Lee J."/>
            <person name="Lipzen A."/>
            <person name="Pangilinan J."/>
            <person name="LaButti K."/>
            <person name="Hainaut M."/>
            <person name="Henrissat B."/>
            <person name="Grigoriev I.V."/>
            <person name="Spatafora J.W."/>
            <person name="Aime M.C."/>
        </authorList>
    </citation>
    <scope>NUCLEOTIDE SEQUENCE [LARGE SCALE GENOMIC DNA]</scope>
    <source>
        <strain evidence="7 8">MCA 4718</strain>
    </source>
</reference>
<keyword evidence="8" id="KW-1185">Reference proteome</keyword>
<dbReference type="Pfam" id="PF08265">
    <property type="entry name" value="YL1_C"/>
    <property type="match status" value="1"/>
</dbReference>
<dbReference type="InterPro" id="IPR013272">
    <property type="entry name" value="Vps72/YL1_C"/>
</dbReference>
<proteinExistence type="predicted"/>
<feature type="region of interest" description="Disordered" evidence="5">
    <location>
        <begin position="50"/>
        <end position="172"/>
    </location>
</feature>
<evidence type="ECO:0000313" key="7">
    <source>
        <dbReference type="EMBL" id="PWN21688.1"/>
    </source>
</evidence>